<sequence length="274" mass="29616">MSIKIAYLGPAGTFSEEAAECFANKASLEAELEPCATVADCAGRAEDDAVKYAVVPLENSLEGSVHATLDVLMTSLELSIQAELVLDIEHNLLCPHKEMGQISQVYSHPQALAQCRDFLRQRLPQARLVPALSTAEAAAQVAREQSGAAIASKRAAKRYGLHILAENIQDSENRTRFIVLGKETPVPALPQKASLVFSVTNAAGSLFRVLQAFADHGVNLTRIESRPARKQLGDYIFFVDLDGTPDDINVKKALRQAAKEAVVLKLLGSYPVLP</sequence>
<comment type="pathway">
    <text evidence="1 9">Amino-acid biosynthesis; L-phenylalanine biosynthesis; phenylpyruvate from prephenate: step 1/1.</text>
</comment>
<comment type="caution">
    <text evidence="12">The sequence shown here is derived from an EMBL/GenBank/DDBJ whole genome shotgun (WGS) entry which is preliminary data.</text>
</comment>
<keyword evidence="7 9" id="KW-0456">Lyase</keyword>
<evidence type="ECO:0000256" key="4">
    <source>
        <dbReference type="ARBA" id="ARBA00022605"/>
    </source>
</evidence>
<keyword evidence="4 9" id="KW-0028">Amino-acid biosynthesis</keyword>
<keyword evidence="5 9" id="KW-0057">Aromatic amino acid biosynthesis</keyword>
<dbReference type="InterPro" id="IPR045865">
    <property type="entry name" value="ACT-like_dom_sf"/>
</dbReference>
<evidence type="ECO:0000256" key="2">
    <source>
        <dbReference type="ARBA" id="ARBA00013147"/>
    </source>
</evidence>
<dbReference type="Gene3D" id="3.40.190.10">
    <property type="entry name" value="Periplasmic binding protein-like II"/>
    <property type="match status" value="2"/>
</dbReference>
<dbReference type="InterPro" id="IPR018528">
    <property type="entry name" value="Preph_deHydtase_CS"/>
</dbReference>
<evidence type="ECO:0000256" key="8">
    <source>
        <dbReference type="ARBA" id="ARBA00047848"/>
    </source>
</evidence>
<evidence type="ECO:0000256" key="3">
    <source>
        <dbReference type="ARBA" id="ARBA00021872"/>
    </source>
</evidence>
<dbReference type="SUPFAM" id="SSF53850">
    <property type="entry name" value="Periplasmic binding protein-like II"/>
    <property type="match status" value="1"/>
</dbReference>
<dbReference type="PROSITE" id="PS51671">
    <property type="entry name" value="ACT"/>
    <property type="match status" value="1"/>
</dbReference>
<proteinExistence type="predicted"/>
<evidence type="ECO:0000256" key="9">
    <source>
        <dbReference type="RuleBase" id="RU361254"/>
    </source>
</evidence>
<keyword evidence="13" id="KW-1185">Reference proteome</keyword>
<evidence type="ECO:0000313" key="12">
    <source>
        <dbReference type="EMBL" id="EEG76617.1"/>
    </source>
</evidence>
<accession>C0GJD2</accession>
<dbReference type="PROSITE" id="PS51171">
    <property type="entry name" value="PREPHENATE_DEHYDR_3"/>
    <property type="match status" value="1"/>
</dbReference>
<dbReference type="PROSITE" id="PS00858">
    <property type="entry name" value="PREPHENATE_DEHYDR_2"/>
    <property type="match status" value="1"/>
</dbReference>
<dbReference type="SUPFAM" id="SSF55021">
    <property type="entry name" value="ACT-like"/>
    <property type="match status" value="1"/>
</dbReference>
<dbReference type="AlphaFoldDB" id="C0GJD2"/>
<organism evidence="12 13">
    <name type="scientific">Dethiobacter alkaliphilus AHT 1</name>
    <dbReference type="NCBI Taxonomy" id="555088"/>
    <lineage>
        <taxon>Bacteria</taxon>
        <taxon>Bacillati</taxon>
        <taxon>Bacillota</taxon>
        <taxon>Dethiobacteria</taxon>
        <taxon>Dethiobacterales</taxon>
        <taxon>Dethiobacteraceae</taxon>
        <taxon>Dethiobacter</taxon>
    </lineage>
</organism>
<dbReference type="EMBL" id="ACJM01000015">
    <property type="protein sequence ID" value="EEG76617.1"/>
    <property type="molecule type" value="Genomic_DNA"/>
</dbReference>
<feature type="domain" description="Prephenate dehydratase" evidence="10">
    <location>
        <begin position="4"/>
        <end position="182"/>
    </location>
</feature>
<evidence type="ECO:0000259" key="10">
    <source>
        <dbReference type="PROSITE" id="PS51171"/>
    </source>
</evidence>
<dbReference type="GO" id="GO:0009094">
    <property type="term" value="P:L-phenylalanine biosynthetic process"/>
    <property type="evidence" value="ECO:0007669"/>
    <property type="project" value="UniProtKB-UniPathway"/>
</dbReference>
<dbReference type="GO" id="GO:0005737">
    <property type="term" value="C:cytoplasm"/>
    <property type="evidence" value="ECO:0007669"/>
    <property type="project" value="TreeGrafter"/>
</dbReference>
<dbReference type="NCBIfam" id="NF008865">
    <property type="entry name" value="PRK11898.1"/>
    <property type="match status" value="1"/>
</dbReference>
<dbReference type="PANTHER" id="PTHR21022">
    <property type="entry name" value="PREPHENATE DEHYDRATASE P PROTEIN"/>
    <property type="match status" value="1"/>
</dbReference>
<protein>
    <recommendedName>
        <fullName evidence="3 9">Prephenate dehydratase</fullName>
        <shortName evidence="9">PDT</shortName>
        <ecNumber evidence="2 9">4.2.1.51</ecNumber>
    </recommendedName>
</protein>
<dbReference type="Proteomes" id="UP000006443">
    <property type="component" value="Unassembled WGS sequence"/>
</dbReference>
<name>C0GJD2_DETAL</name>
<dbReference type="EC" id="4.2.1.51" evidence="2 9"/>
<gene>
    <name evidence="9" type="primary">pheA</name>
    <name evidence="12" type="ORF">DealDRAFT_2591</name>
</gene>
<dbReference type="STRING" id="555088.DealDRAFT_2591"/>
<dbReference type="Pfam" id="PF00800">
    <property type="entry name" value="PDT"/>
    <property type="match status" value="1"/>
</dbReference>
<dbReference type="CDD" id="cd04905">
    <property type="entry name" value="ACT_CM-PDT"/>
    <property type="match status" value="1"/>
</dbReference>
<evidence type="ECO:0000313" key="13">
    <source>
        <dbReference type="Proteomes" id="UP000006443"/>
    </source>
</evidence>
<keyword evidence="6 9" id="KW-0584">Phenylalanine biosynthesis</keyword>
<reference evidence="12 13" key="1">
    <citation type="submission" date="2009-02" db="EMBL/GenBank/DDBJ databases">
        <title>Sequencing of the draft genome and assembly of Dethiobacter alkaliphilus AHT 1.</title>
        <authorList>
            <consortium name="US DOE Joint Genome Institute (JGI-PGF)"/>
            <person name="Lucas S."/>
            <person name="Copeland A."/>
            <person name="Lapidus A."/>
            <person name="Glavina del Rio T."/>
            <person name="Dalin E."/>
            <person name="Tice H."/>
            <person name="Bruce D."/>
            <person name="Goodwin L."/>
            <person name="Pitluck S."/>
            <person name="Larimer F."/>
            <person name="Land M.L."/>
            <person name="Hauser L."/>
            <person name="Muyzer G."/>
        </authorList>
    </citation>
    <scope>NUCLEOTIDE SEQUENCE [LARGE SCALE GENOMIC DNA]</scope>
    <source>
        <strain evidence="12 13">AHT 1</strain>
    </source>
</reference>
<evidence type="ECO:0000256" key="7">
    <source>
        <dbReference type="ARBA" id="ARBA00023239"/>
    </source>
</evidence>
<dbReference type="FunFam" id="3.30.70.260:FF:000012">
    <property type="entry name" value="Prephenate dehydratase"/>
    <property type="match status" value="1"/>
</dbReference>
<dbReference type="CDD" id="cd13630">
    <property type="entry name" value="PBP2_PDT_1"/>
    <property type="match status" value="1"/>
</dbReference>
<dbReference type="OrthoDB" id="9802281at2"/>
<dbReference type="eggNOG" id="COG0077">
    <property type="taxonomic scope" value="Bacteria"/>
</dbReference>
<dbReference type="Pfam" id="PF01842">
    <property type="entry name" value="ACT"/>
    <property type="match status" value="1"/>
</dbReference>
<evidence type="ECO:0000256" key="6">
    <source>
        <dbReference type="ARBA" id="ARBA00023222"/>
    </source>
</evidence>
<dbReference type="UniPathway" id="UPA00121">
    <property type="reaction ID" value="UER00345"/>
</dbReference>
<dbReference type="InterPro" id="IPR001086">
    <property type="entry name" value="Preph_deHydtase"/>
</dbReference>
<dbReference type="RefSeq" id="WP_008518141.1">
    <property type="nucleotide sequence ID" value="NZ_ACJM01000015.1"/>
</dbReference>
<dbReference type="Gene3D" id="3.30.70.260">
    <property type="match status" value="1"/>
</dbReference>
<dbReference type="GO" id="GO:0004664">
    <property type="term" value="F:prephenate dehydratase activity"/>
    <property type="evidence" value="ECO:0007669"/>
    <property type="project" value="UniProtKB-UniRule"/>
</dbReference>
<evidence type="ECO:0000256" key="5">
    <source>
        <dbReference type="ARBA" id="ARBA00023141"/>
    </source>
</evidence>
<dbReference type="InterPro" id="IPR002912">
    <property type="entry name" value="ACT_dom"/>
</dbReference>
<dbReference type="PANTHER" id="PTHR21022:SF19">
    <property type="entry name" value="PREPHENATE DEHYDRATASE-RELATED"/>
    <property type="match status" value="1"/>
</dbReference>
<dbReference type="FunFam" id="3.40.190.10:FF:000034">
    <property type="entry name" value="Chorismate mutase/prephenate dehydratase"/>
    <property type="match status" value="1"/>
</dbReference>
<evidence type="ECO:0000259" key="11">
    <source>
        <dbReference type="PROSITE" id="PS51671"/>
    </source>
</evidence>
<evidence type="ECO:0000256" key="1">
    <source>
        <dbReference type="ARBA" id="ARBA00004741"/>
    </source>
</evidence>
<feature type="domain" description="ACT" evidence="11">
    <location>
        <begin position="194"/>
        <end position="271"/>
    </location>
</feature>
<comment type="catalytic activity">
    <reaction evidence="8 9">
        <text>prephenate + H(+) = 3-phenylpyruvate + CO2 + H2O</text>
        <dbReference type="Rhea" id="RHEA:21648"/>
        <dbReference type="ChEBI" id="CHEBI:15377"/>
        <dbReference type="ChEBI" id="CHEBI:15378"/>
        <dbReference type="ChEBI" id="CHEBI:16526"/>
        <dbReference type="ChEBI" id="CHEBI:18005"/>
        <dbReference type="ChEBI" id="CHEBI:29934"/>
        <dbReference type="EC" id="4.2.1.51"/>
    </reaction>
</comment>